<organism evidence="8 9">
    <name type="scientific">Spiribacter pallidus</name>
    <dbReference type="NCBI Taxonomy" id="1987936"/>
    <lineage>
        <taxon>Bacteria</taxon>
        <taxon>Pseudomonadati</taxon>
        <taxon>Pseudomonadota</taxon>
        <taxon>Gammaproteobacteria</taxon>
        <taxon>Chromatiales</taxon>
        <taxon>Ectothiorhodospiraceae</taxon>
        <taxon>Spiribacter</taxon>
    </lineage>
</organism>
<reference evidence="8 9" key="1">
    <citation type="submission" date="2024-02" db="EMBL/GenBank/DDBJ databases">
        <title>New especies of Spiribacter isolated from saline water.</title>
        <authorList>
            <person name="Leon M.J."/>
            <person name="De La Haba R."/>
            <person name="Sanchez-Porro C."/>
            <person name="Ventosa A."/>
        </authorList>
    </citation>
    <scope>NUCLEOTIDE SEQUENCE [LARGE SCALE GENOMIC DNA]</scope>
    <source>
        <strain evidence="9">ag22IC6-390</strain>
    </source>
</reference>
<keyword evidence="5 6" id="KW-0472">Membrane</keyword>
<gene>
    <name evidence="8" type="ORF">V6X73_04620</name>
</gene>
<feature type="transmembrane region" description="Helical" evidence="6">
    <location>
        <begin position="30"/>
        <end position="48"/>
    </location>
</feature>
<dbReference type="EMBL" id="JBAKFM010000002">
    <property type="protein sequence ID" value="MEX0469005.1"/>
    <property type="molecule type" value="Genomic_DNA"/>
</dbReference>
<feature type="transmembrane region" description="Helical" evidence="6">
    <location>
        <begin position="233"/>
        <end position="255"/>
    </location>
</feature>
<dbReference type="PANTHER" id="PTHR43332:SF2">
    <property type="entry name" value="INNER MEMBRANE TRANSPORT PERMEASE YADH"/>
    <property type="match status" value="1"/>
</dbReference>
<evidence type="ECO:0000259" key="7">
    <source>
        <dbReference type="PROSITE" id="PS51012"/>
    </source>
</evidence>
<dbReference type="Pfam" id="PF01061">
    <property type="entry name" value="ABC2_membrane"/>
    <property type="match status" value="1"/>
</dbReference>
<evidence type="ECO:0000313" key="9">
    <source>
        <dbReference type="Proteomes" id="UP001556709"/>
    </source>
</evidence>
<dbReference type="InterPro" id="IPR052522">
    <property type="entry name" value="ABC-2_transport_permease"/>
</dbReference>
<evidence type="ECO:0000256" key="6">
    <source>
        <dbReference type="RuleBase" id="RU361157"/>
    </source>
</evidence>
<dbReference type="PANTHER" id="PTHR43332">
    <property type="entry name" value="INNER MEMBRANE TRANSPORT PERMEASE YADH-RELATED"/>
    <property type="match status" value="1"/>
</dbReference>
<evidence type="ECO:0000256" key="2">
    <source>
        <dbReference type="ARBA" id="ARBA00007783"/>
    </source>
</evidence>
<feature type="transmembrane region" description="Helical" evidence="6">
    <location>
        <begin position="145"/>
        <end position="170"/>
    </location>
</feature>
<evidence type="ECO:0000256" key="3">
    <source>
        <dbReference type="ARBA" id="ARBA00022692"/>
    </source>
</evidence>
<dbReference type="NCBIfam" id="NF011648">
    <property type="entry name" value="PRK15066.1"/>
    <property type="match status" value="1"/>
</dbReference>
<dbReference type="PIRSF" id="PIRSF006648">
    <property type="entry name" value="DrrB"/>
    <property type="match status" value="1"/>
</dbReference>
<comment type="caution">
    <text evidence="8">The sequence shown here is derived from an EMBL/GenBank/DDBJ whole genome shotgun (WGS) entry which is preliminary data.</text>
</comment>
<dbReference type="InterPro" id="IPR047817">
    <property type="entry name" value="ABC2_TM_bact-type"/>
</dbReference>
<sequence>MAALYPAYPRQTLTALQTLVHKETHRYLRIWVQTLVPPAITMTLYFVIFGSLIGSRVGPMDGFDFMEFIAPGIIMMSVITNSYSNVVSSFFGAKFQRHVEELLVSPTPNYVILAGYVSGGVGRGLFTGLIVTIIASFFADLQIHSIPVTISVVFLTAVLFSIGGFINAVFAKKFDDIAIVPTFVLTPLTYLGGVFYSISLLPDFWQGLSLANPILYMVNAFRYGILGSSDIPIYTAYLLIGVFIALGTAISLWLLRRGFGLRS</sequence>
<evidence type="ECO:0000256" key="4">
    <source>
        <dbReference type="ARBA" id="ARBA00022989"/>
    </source>
</evidence>
<accession>A0ABV3TBJ5</accession>
<evidence type="ECO:0000256" key="5">
    <source>
        <dbReference type="ARBA" id="ARBA00023136"/>
    </source>
</evidence>
<keyword evidence="4 6" id="KW-1133">Transmembrane helix</keyword>
<dbReference type="InterPro" id="IPR013525">
    <property type="entry name" value="ABC2_TM"/>
</dbReference>
<evidence type="ECO:0000256" key="1">
    <source>
        <dbReference type="ARBA" id="ARBA00004141"/>
    </source>
</evidence>
<feature type="transmembrane region" description="Helical" evidence="6">
    <location>
        <begin position="177"/>
        <end position="198"/>
    </location>
</feature>
<keyword evidence="3 6" id="KW-0812">Transmembrane</keyword>
<comment type="similarity">
    <text evidence="2 6">Belongs to the ABC-2 integral membrane protein family.</text>
</comment>
<dbReference type="PROSITE" id="PS51012">
    <property type="entry name" value="ABC_TM2"/>
    <property type="match status" value="1"/>
</dbReference>
<feature type="transmembrane region" description="Helical" evidence="6">
    <location>
        <begin position="113"/>
        <end position="139"/>
    </location>
</feature>
<proteinExistence type="inferred from homology"/>
<feature type="domain" description="ABC transmembrane type-2" evidence="7">
    <location>
        <begin position="29"/>
        <end position="258"/>
    </location>
</feature>
<dbReference type="InterPro" id="IPR000412">
    <property type="entry name" value="ABC_2_transport"/>
</dbReference>
<name>A0ABV3TBJ5_9GAMM</name>
<evidence type="ECO:0000313" key="8">
    <source>
        <dbReference type="EMBL" id="MEX0469005.1"/>
    </source>
</evidence>
<protein>
    <recommendedName>
        <fullName evidence="6">Transport permease protein</fullName>
    </recommendedName>
</protein>
<dbReference type="RefSeq" id="WP_367958774.1">
    <property type="nucleotide sequence ID" value="NZ_JBAKFH010000002.1"/>
</dbReference>
<comment type="subcellular location">
    <subcellularLocation>
        <location evidence="6">Cell inner membrane</location>
        <topology evidence="6">Multi-pass membrane protein</topology>
    </subcellularLocation>
    <subcellularLocation>
        <location evidence="1">Membrane</location>
        <topology evidence="1">Multi-pass membrane protein</topology>
    </subcellularLocation>
</comment>
<keyword evidence="6" id="KW-1003">Cell membrane</keyword>
<keyword evidence="9" id="KW-1185">Reference proteome</keyword>
<dbReference type="Proteomes" id="UP001556709">
    <property type="component" value="Unassembled WGS sequence"/>
</dbReference>
<feature type="transmembrane region" description="Helical" evidence="6">
    <location>
        <begin position="68"/>
        <end position="92"/>
    </location>
</feature>
<keyword evidence="6" id="KW-0813">Transport</keyword>